<organism evidence="10 11">
    <name type="scientific">Plasmodiophora brassicae</name>
    <name type="common">Clubroot disease agent</name>
    <dbReference type="NCBI Taxonomy" id="37360"/>
    <lineage>
        <taxon>Eukaryota</taxon>
        <taxon>Sar</taxon>
        <taxon>Rhizaria</taxon>
        <taxon>Endomyxa</taxon>
        <taxon>Phytomyxea</taxon>
        <taxon>Plasmodiophorida</taxon>
        <taxon>Plasmodiophoridae</taxon>
        <taxon>Plasmodiophora</taxon>
    </lineage>
</organism>
<evidence type="ECO:0000256" key="3">
    <source>
        <dbReference type="ARBA" id="ARBA00022692"/>
    </source>
</evidence>
<accession>A0A0G4J482</accession>
<keyword evidence="3 9" id="KW-0812">Transmembrane</keyword>
<proteinExistence type="inferred from homology"/>
<evidence type="ECO:0000256" key="6">
    <source>
        <dbReference type="ARBA" id="ARBA00023128"/>
    </source>
</evidence>
<keyword evidence="7 9" id="KW-0472">Membrane</keyword>
<dbReference type="PANTHER" id="PTHR15415">
    <property type="entry name" value="MITOFILIN"/>
    <property type="match status" value="1"/>
</dbReference>
<evidence type="ECO:0000313" key="11">
    <source>
        <dbReference type="Proteomes" id="UP000039324"/>
    </source>
</evidence>
<sequence>MLARTLLMRRPHHCIRTMAKKPPPPSAPNLKPDRKSASATNVKSPPANTKPPPPSNANSPPTSNAKSPSNAGSGGGSGPPPPVVEGASKRSWFRRFLVVGGVPVVLGGCALYAYHQDERVRAVVDDAIGPQYAEVLHDAVLKVHDTIRTLSDDALKEDYQKARNPDIPPEDLEEGDVVQPGAVTAEPEPAPNDAAAQVHALLLQKEAEVRHEYDTMIEQRVMDALKSAMHLRESELKVKYEEDLIAQEKAVKAAFAEERAGRMKRMSDIEDKVDKVERILSWHQEKQRQSHKAHVLAASVITMDSALQSGSPLENGFLGLKSIDNDSAVTTALETLPADLVERGAPTLAQLQERFKVVSAACRRGALVPPDAGVVGHFLAFIFSILLVNRNYYSDGSDDISKLYRASYFLYQGDLYNAVDEIGGLEADGLPRRLAADWLADAKNRLIAVQTVQFLKAYASELATTNALA</sequence>
<dbReference type="EMBL" id="CDSF01000122">
    <property type="protein sequence ID" value="CEP02091.1"/>
    <property type="molecule type" value="Genomic_DNA"/>
</dbReference>
<feature type="transmembrane region" description="Helical" evidence="9">
    <location>
        <begin position="96"/>
        <end position="114"/>
    </location>
</feature>
<dbReference type="OrthoDB" id="10261039at2759"/>
<comment type="similarity">
    <text evidence="2">Belongs to the MICOS complex subunit Mic60 family.</text>
</comment>
<dbReference type="InterPro" id="IPR019133">
    <property type="entry name" value="MIC60"/>
</dbReference>
<dbReference type="AlphaFoldDB" id="A0A0G4J482"/>
<feature type="compositionally biased region" description="Basic residues" evidence="8">
    <location>
        <begin position="7"/>
        <end position="19"/>
    </location>
</feature>
<dbReference type="Pfam" id="PF09731">
    <property type="entry name" value="Mitofilin"/>
    <property type="match status" value="1"/>
</dbReference>
<feature type="region of interest" description="Disordered" evidence="8">
    <location>
        <begin position="1"/>
        <end position="83"/>
    </location>
</feature>
<keyword evidence="11" id="KW-1185">Reference proteome</keyword>
<reference evidence="10 11" key="1">
    <citation type="submission" date="2015-02" db="EMBL/GenBank/DDBJ databases">
        <authorList>
            <person name="Chooi Y.-H."/>
        </authorList>
    </citation>
    <scope>NUCLEOTIDE SEQUENCE [LARGE SCALE GENOMIC DNA]</scope>
    <source>
        <strain evidence="10">E3</strain>
    </source>
</reference>
<evidence type="ECO:0000256" key="8">
    <source>
        <dbReference type="SAM" id="MobiDB-lite"/>
    </source>
</evidence>
<evidence type="ECO:0000256" key="1">
    <source>
        <dbReference type="ARBA" id="ARBA00004273"/>
    </source>
</evidence>
<evidence type="ECO:0000256" key="2">
    <source>
        <dbReference type="ARBA" id="ARBA00010877"/>
    </source>
</evidence>
<name>A0A0G4J482_PLABS</name>
<evidence type="ECO:0000313" key="10">
    <source>
        <dbReference type="EMBL" id="CEP02091.1"/>
    </source>
</evidence>
<gene>
    <name evidence="10" type="ORF">PBRA_002356</name>
</gene>
<keyword evidence="4" id="KW-0999">Mitochondrion inner membrane</keyword>
<dbReference type="GO" id="GO:0042407">
    <property type="term" value="P:cristae formation"/>
    <property type="evidence" value="ECO:0007669"/>
    <property type="project" value="TreeGrafter"/>
</dbReference>
<feature type="compositionally biased region" description="Low complexity" evidence="8">
    <location>
        <begin position="56"/>
        <end position="71"/>
    </location>
</feature>
<dbReference type="Proteomes" id="UP000039324">
    <property type="component" value="Unassembled WGS sequence"/>
</dbReference>
<keyword evidence="5 9" id="KW-1133">Transmembrane helix</keyword>
<dbReference type="PANTHER" id="PTHR15415:SF7">
    <property type="entry name" value="MICOS COMPLEX SUBUNIT MIC60"/>
    <property type="match status" value="1"/>
</dbReference>
<protein>
    <recommendedName>
        <fullName evidence="12">MICOS complex subunit MIC60</fullName>
    </recommendedName>
</protein>
<dbReference type="GO" id="GO:0061617">
    <property type="term" value="C:MICOS complex"/>
    <property type="evidence" value="ECO:0007669"/>
    <property type="project" value="TreeGrafter"/>
</dbReference>
<evidence type="ECO:0000256" key="5">
    <source>
        <dbReference type="ARBA" id="ARBA00022989"/>
    </source>
</evidence>
<evidence type="ECO:0000256" key="4">
    <source>
        <dbReference type="ARBA" id="ARBA00022792"/>
    </source>
</evidence>
<evidence type="ECO:0008006" key="12">
    <source>
        <dbReference type="Google" id="ProtNLM"/>
    </source>
</evidence>
<comment type="subcellular location">
    <subcellularLocation>
        <location evidence="1">Mitochondrion inner membrane</location>
    </subcellularLocation>
</comment>
<keyword evidence="6" id="KW-0496">Mitochondrion</keyword>
<evidence type="ECO:0000256" key="9">
    <source>
        <dbReference type="SAM" id="Phobius"/>
    </source>
</evidence>
<evidence type="ECO:0000256" key="7">
    <source>
        <dbReference type="ARBA" id="ARBA00023136"/>
    </source>
</evidence>